<dbReference type="NCBIfam" id="TIGR03891">
    <property type="entry name" value="thiopep_ocin"/>
    <property type="match status" value="1"/>
</dbReference>
<evidence type="ECO:0000259" key="2">
    <source>
        <dbReference type="Pfam" id="PF14028"/>
    </source>
</evidence>
<dbReference type="RefSeq" id="WP_381843288.1">
    <property type="nucleotide sequence ID" value="NZ_JBHYTS010000094.1"/>
</dbReference>
<protein>
    <submittedName>
        <fullName evidence="3">Lantibiotic dehydratase</fullName>
    </submittedName>
</protein>
<proteinExistence type="predicted"/>
<evidence type="ECO:0000313" key="4">
    <source>
        <dbReference type="Proteomes" id="UP001599756"/>
    </source>
</evidence>
<gene>
    <name evidence="3" type="ORF">ACFW88_34165</name>
</gene>
<keyword evidence="4" id="KW-1185">Reference proteome</keyword>
<dbReference type="Pfam" id="PF14028">
    <property type="entry name" value="Lant_dehydr_C"/>
    <property type="match status" value="1"/>
</dbReference>
<reference evidence="3 4" key="1">
    <citation type="submission" date="2024-09" db="EMBL/GenBank/DDBJ databases">
        <title>The Natural Products Discovery Center: Release of the First 8490 Sequenced Strains for Exploring Actinobacteria Biosynthetic Diversity.</title>
        <authorList>
            <person name="Kalkreuter E."/>
            <person name="Kautsar S.A."/>
            <person name="Yang D."/>
            <person name="Bader C.D."/>
            <person name="Teijaro C.N."/>
            <person name="Fluegel L."/>
            <person name="Davis C.M."/>
            <person name="Simpson J.R."/>
            <person name="Lauterbach L."/>
            <person name="Steele A.D."/>
            <person name="Gui C."/>
            <person name="Meng S."/>
            <person name="Li G."/>
            <person name="Viehrig K."/>
            <person name="Ye F."/>
            <person name="Su P."/>
            <person name="Kiefer A.F."/>
            <person name="Nichols A."/>
            <person name="Cepeda A.J."/>
            <person name="Yan W."/>
            <person name="Fan B."/>
            <person name="Jiang Y."/>
            <person name="Adhikari A."/>
            <person name="Zheng C.-J."/>
            <person name="Schuster L."/>
            <person name="Cowan T.M."/>
            <person name="Smanski M.J."/>
            <person name="Chevrette M.G."/>
            <person name="De Carvalho L.P.S."/>
            <person name="Shen B."/>
        </authorList>
    </citation>
    <scope>NUCLEOTIDE SEQUENCE [LARGE SCALE GENOMIC DNA]</scope>
    <source>
        <strain evidence="3 4">NPDC059500</strain>
    </source>
</reference>
<evidence type="ECO:0000259" key="1">
    <source>
        <dbReference type="Pfam" id="PF04738"/>
    </source>
</evidence>
<dbReference type="InterPro" id="IPR006827">
    <property type="entry name" value="Lant_deHydtase_N"/>
</dbReference>
<organism evidence="3 4">
    <name type="scientific">Streptomyces anandii</name>
    <dbReference type="NCBI Taxonomy" id="285454"/>
    <lineage>
        <taxon>Bacteria</taxon>
        <taxon>Bacillati</taxon>
        <taxon>Actinomycetota</taxon>
        <taxon>Actinomycetes</taxon>
        <taxon>Kitasatosporales</taxon>
        <taxon>Streptomycetaceae</taxon>
        <taxon>Streptomyces</taxon>
    </lineage>
</organism>
<dbReference type="EMBL" id="JBHYTS010000094">
    <property type="protein sequence ID" value="MFE1755526.1"/>
    <property type="molecule type" value="Genomic_DNA"/>
</dbReference>
<feature type="domain" description="Lantibiotic dehydratase N-terminal" evidence="1">
    <location>
        <begin position="52"/>
        <end position="695"/>
    </location>
</feature>
<accession>A0ABW6HGQ2</accession>
<dbReference type="Pfam" id="PF04738">
    <property type="entry name" value="Lant_dehydr_N"/>
    <property type="match status" value="1"/>
</dbReference>
<evidence type="ECO:0000313" key="3">
    <source>
        <dbReference type="EMBL" id="MFE1755526.1"/>
    </source>
</evidence>
<dbReference type="Proteomes" id="UP001599756">
    <property type="component" value="Unassembled WGS sequence"/>
</dbReference>
<comment type="caution">
    <text evidence="3">The sequence shown here is derived from an EMBL/GenBank/DDBJ whole genome shotgun (WGS) entry which is preliminary data.</text>
</comment>
<feature type="domain" description="Thiopeptide-type bacteriocin biosynthesis" evidence="2">
    <location>
        <begin position="766"/>
        <end position="1021"/>
    </location>
</feature>
<dbReference type="InterPro" id="IPR023809">
    <property type="entry name" value="Thiopep_bacteriocin_synth_dom"/>
</dbReference>
<sequence length="1030" mass="114423">MQRTRFKAQDSILVRLAVLSQAGLRTTLPDVDPQDPAYGARLTEHLRDVASDALFREAVHVSSPHLGNVLSEALSGRTLSTKRAEKASLSTLRYLIRMGHRPTPFGIMAGVTLGNFADQTRARIGTRHRKQVRADAGWVWEVVTRALEDRSARYRVGVAWNNLCTLRGDRLLLPYTPKPNSEGGTASKPREVSIRFTPAVATVRDVAKRSIRYGELVETLQAAHPEASAETIDKMLHSLVKNRILVTEFQPGHSPDDQLGRLVNLLGPAAAGDLSQVTTHLERYEDAELIDAEFREEATRAMRAVHTGTESVLQVDLRLDAEIAISRTVAQEAERAATALWRMSPRIQYGHHKDYFNAFLERYGSDTAVPILDLLDPHAGIGAPATYAWPATGSREHSHEPSRSSFGRSRQKLLAELVQDCLVTGTSELALDDQLVDRLSYPDDEGASKSLDFCVQVLAPSTTAVDRGDFKLMLSPAAGSDRAGKVMGRFANMLGSTSELRHLLTNEPAAEDVIVADLDFEPAEARLRNVIRTPRITGKSIPVGTYPPEGETVIDLADIAVEVHGERLRMVCSLTGTPVKVVVPHMLNLSIAGPNVARLMAELSEDSTQPWQRWDWGELDNFPYLPRVTYGRTILHPARWLVPDALTDDGMSFSDWRRELRQWQKRRNVPDRIRVVVTDRYLDLDIRDHLHCKLLRSELRGQSGVQLFESIPTEEDFGWVGGHANELVISLKRSGTTTSLESRNREASAPVLIRHGASAVQPGGEWVHLKVYGSKASQDRLIASYLPRLLSTCQGDVDRWFFIRYADPDSHLRVRLHGKPEAVRTRVTEAVHSWSSELVSQRLARNTCFDAYLPEEDRYGGTELMTVAEEFFQADSEIVLSQLQAGAAGRLPLDRGALAAANFLRLLQSFGEWDWNSWITTALPKTSVPRSLLPPPAQLSLLDPGGKWAELMSAEGGASLSAGWERWSTPATVYGKSLVSSGRPTPLGTRVLRSLLHMHFNRLNGINREAENRACAVLRNAAWSHLERNR</sequence>
<name>A0ABW6HGQ2_9ACTN</name>